<reference evidence="1 3" key="1">
    <citation type="journal article" date="2008" name="Science">
        <title>The Physcomitrella genome reveals evolutionary insights into the conquest of land by plants.</title>
        <authorList>
            <person name="Rensing S."/>
            <person name="Lang D."/>
            <person name="Zimmer A."/>
            <person name="Terry A."/>
            <person name="Salamov A."/>
            <person name="Shapiro H."/>
            <person name="Nishiyama T."/>
            <person name="Perroud P.-F."/>
            <person name="Lindquist E."/>
            <person name="Kamisugi Y."/>
            <person name="Tanahashi T."/>
            <person name="Sakakibara K."/>
            <person name="Fujita T."/>
            <person name="Oishi K."/>
            <person name="Shin-I T."/>
            <person name="Kuroki Y."/>
            <person name="Toyoda A."/>
            <person name="Suzuki Y."/>
            <person name="Hashimoto A."/>
            <person name="Yamaguchi K."/>
            <person name="Sugano A."/>
            <person name="Kohara Y."/>
            <person name="Fujiyama A."/>
            <person name="Anterola A."/>
            <person name="Aoki S."/>
            <person name="Ashton N."/>
            <person name="Barbazuk W.B."/>
            <person name="Barker E."/>
            <person name="Bennetzen J."/>
            <person name="Bezanilla M."/>
            <person name="Blankenship R."/>
            <person name="Cho S.H."/>
            <person name="Dutcher S."/>
            <person name="Estelle M."/>
            <person name="Fawcett J.A."/>
            <person name="Gundlach H."/>
            <person name="Hanada K."/>
            <person name="Heyl A."/>
            <person name="Hicks K.A."/>
            <person name="Hugh J."/>
            <person name="Lohr M."/>
            <person name="Mayer K."/>
            <person name="Melkozernov A."/>
            <person name="Murata T."/>
            <person name="Nelson D."/>
            <person name="Pils B."/>
            <person name="Prigge M."/>
            <person name="Reiss B."/>
            <person name="Renner T."/>
            <person name="Rombauts S."/>
            <person name="Rushton P."/>
            <person name="Sanderfoot A."/>
            <person name="Schween G."/>
            <person name="Shiu S.-H."/>
            <person name="Stueber K."/>
            <person name="Theodoulou F.L."/>
            <person name="Tu H."/>
            <person name="Van de Peer Y."/>
            <person name="Verrier P.J."/>
            <person name="Waters E."/>
            <person name="Wood A."/>
            <person name="Yang L."/>
            <person name="Cove D."/>
            <person name="Cuming A."/>
            <person name="Hasebe M."/>
            <person name="Lucas S."/>
            <person name="Mishler D.B."/>
            <person name="Reski R."/>
            <person name="Grigoriev I."/>
            <person name="Quatrano R.S."/>
            <person name="Boore J.L."/>
        </authorList>
    </citation>
    <scope>NUCLEOTIDE SEQUENCE [LARGE SCALE GENOMIC DNA]</scope>
    <source>
        <strain evidence="2 3">cv. Gransden 2004</strain>
    </source>
</reference>
<dbReference type="EnsemblPlants" id="Pp3c11_7150V3.1">
    <property type="protein sequence ID" value="PAC:32957816.CDS.1"/>
    <property type="gene ID" value="Pp3c11_7150"/>
</dbReference>
<dbReference type="AlphaFoldDB" id="A0A2K1JTR7"/>
<dbReference type="InParanoid" id="A0A2K1JTR7"/>
<dbReference type="EnsemblPlants" id="Pp3c11_7150V3.2">
    <property type="protein sequence ID" value="PAC:32957817.CDS.1"/>
    <property type="gene ID" value="Pp3c11_7150"/>
</dbReference>
<name>A0A2K1JTR7_PHYPA</name>
<dbReference type="EMBL" id="ABEU02000011">
    <property type="protein sequence ID" value="PNR44925.1"/>
    <property type="molecule type" value="Genomic_DNA"/>
</dbReference>
<proteinExistence type="predicted"/>
<evidence type="ECO:0000313" key="1">
    <source>
        <dbReference type="EMBL" id="PNR44925.1"/>
    </source>
</evidence>
<sequence>MFPRGLAPVTTPQAIPSHLSSSDLTWIPQVKVPVLLPRRLSLLFHHNLDVSSTGNSPSRIPRRI</sequence>
<dbReference type="Proteomes" id="UP000006727">
    <property type="component" value="Chromosome 11"/>
</dbReference>
<reference evidence="2" key="3">
    <citation type="submission" date="2020-12" db="UniProtKB">
        <authorList>
            <consortium name="EnsemblPlants"/>
        </authorList>
    </citation>
    <scope>IDENTIFICATION</scope>
</reference>
<keyword evidence="3" id="KW-1185">Reference proteome</keyword>
<protein>
    <submittedName>
        <fullName evidence="1 2">Uncharacterized protein</fullName>
    </submittedName>
</protein>
<gene>
    <name evidence="1" type="ORF">PHYPA_014695</name>
</gene>
<evidence type="ECO:0000313" key="3">
    <source>
        <dbReference type="Proteomes" id="UP000006727"/>
    </source>
</evidence>
<dbReference type="Gramene" id="Pp3c11_7150V3.2">
    <property type="protein sequence ID" value="PAC:32957817.CDS.1"/>
    <property type="gene ID" value="Pp3c11_7150"/>
</dbReference>
<reference evidence="1 3" key="2">
    <citation type="journal article" date="2018" name="Plant J.">
        <title>The Physcomitrella patens chromosome-scale assembly reveals moss genome structure and evolution.</title>
        <authorList>
            <person name="Lang D."/>
            <person name="Ullrich K.K."/>
            <person name="Murat F."/>
            <person name="Fuchs J."/>
            <person name="Jenkins J."/>
            <person name="Haas F.B."/>
            <person name="Piednoel M."/>
            <person name="Gundlach H."/>
            <person name="Van Bel M."/>
            <person name="Meyberg R."/>
            <person name="Vives C."/>
            <person name="Morata J."/>
            <person name="Symeonidi A."/>
            <person name="Hiss M."/>
            <person name="Muchero W."/>
            <person name="Kamisugi Y."/>
            <person name="Saleh O."/>
            <person name="Blanc G."/>
            <person name="Decker E.L."/>
            <person name="van Gessel N."/>
            <person name="Grimwood J."/>
            <person name="Hayes R.D."/>
            <person name="Graham S.W."/>
            <person name="Gunter L.E."/>
            <person name="McDaniel S.F."/>
            <person name="Hoernstein S.N.W."/>
            <person name="Larsson A."/>
            <person name="Li F.W."/>
            <person name="Perroud P.F."/>
            <person name="Phillips J."/>
            <person name="Ranjan P."/>
            <person name="Rokshar D.S."/>
            <person name="Rothfels C.J."/>
            <person name="Schneider L."/>
            <person name="Shu S."/>
            <person name="Stevenson D.W."/>
            <person name="Thummler F."/>
            <person name="Tillich M."/>
            <person name="Villarreal Aguilar J.C."/>
            <person name="Widiez T."/>
            <person name="Wong G.K."/>
            <person name="Wymore A."/>
            <person name="Zhang Y."/>
            <person name="Zimmer A.D."/>
            <person name="Quatrano R.S."/>
            <person name="Mayer K.F.X."/>
            <person name="Goodstein D."/>
            <person name="Casacuberta J.M."/>
            <person name="Vandepoele K."/>
            <person name="Reski R."/>
            <person name="Cuming A.C."/>
            <person name="Tuskan G.A."/>
            <person name="Maumus F."/>
            <person name="Salse J."/>
            <person name="Schmutz J."/>
            <person name="Rensing S.A."/>
        </authorList>
    </citation>
    <scope>NUCLEOTIDE SEQUENCE [LARGE SCALE GENOMIC DNA]</scope>
    <source>
        <strain evidence="2 3">cv. Gransden 2004</strain>
    </source>
</reference>
<dbReference type="Gramene" id="Pp3c11_7150V3.1">
    <property type="protein sequence ID" value="PAC:32957816.CDS.1"/>
    <property type="gene ID" value="Pp3c11_7150"/>
</dbReference>
<organism evidence="1">
    <name type="scientific">Physcomitrium patens</name>
    <name type="common">Spreading-leaved earth moss</name>
    <name type="synonym">Physcomitrella patens</name>
    <dbReference type="NCBI Taxonomy" id="3218"/>
    <lineage>
        <taxon>Eukaryota</taxon>
        <taxon>Viridiplantae</taxon>
        <taxon>Streptophyta</taxon>
        <taxon>Embryophyta</taxon>
        <taxon>Bryophyta</taxon>
        <taxon>Bryophytina</taxon>
        <taxon>Bryopsida</taxon>
        <taxon>Funariidae</taxon>
        <taxon>Funariales</taxon>
        <taxon>Funariaceae</taxon>
        <taxon>Physcomitrium</taxon>
    </lineage>
</organism>
<evidence type="ECO:0000313" key="2">
    <source>
        <dbReference type="EnsemblPlants" id="PAC:32957816.CDS.1"/>
    </source>
</evidence>
<accession>A0A2K1JTR7</accession>